<feature type="transmembrane region" description="Helical" evidence="1">
    <location>
        <begin position="45"/>
        <end position="66"/>
    </location>
</feature>
<keyword evidence="1" id="KW-0472">Membrane</keyword>
<dbReference type="PANTHER" id="PTHR14969:SF13">
    <property type="entry name" value="AT30094P"/>
    <property type="match status" value="1"/>
</dbReference>
<accession>A0ABD2P268</accession>
<name>A0ABD2P268_9CUCU</name>
<dbReference type="Proteomes" id="UP001516400">
    <property type="component" value="Unassembled WGS sequence"/>
</dbReference>
<organism evidence="3 4">
    <name type="scientific">Cryptolaemus montrouzieri</name>
    <dbReference type="NCBI Taxonomy" id="559131"/>
    <lineage>
        <taxon>Eukaryota</taxon>
        <taxon>Metazoa</taxon>
        <taxon>Ecdysozoa</taxon>
        <taxon>Arthropoda</taxon>
        <taxon>Hexapoda</taxon>
        <taxon>Insecta</taxon>
        <taxon>Pterygota</taxon>
        <taxon>Neoptera</taxon>
        <taxon>Endopterygota</taxon>
        <taxon>Coleoptera</taxon>
        <taxon>Polyphaga</taxon>
        <taxon>Cucujiformia</taxon>
        <taxon>Coccinelloidea</taxon>
        <taxon>Coccinellidae</taxon>
        <taxon>Scymninae</taxon>
        <taxon>Scymnini</taxon>
        <taxon>Cryptolaemus</taxon>
    </lineage>
</organism>
<dbReference type="InterPro" id="IPR036938">
    <property type="entry name" value="PAP2/HPO_sf"/>
</dbReference>
<comment type="caution">
    <text evidence="3">The sequence shown here is derived from an EMBL/GenBank/DDBJ whole genome shotgun (WGS) entry which is preliminary data.</text>
</comment>
<dbReference type="InterPro" id="IPR000326">
    <property type="entry name" value="PAP2/HPO"/>
</dbReference>
<protein>
    <recommendedName>
        <fullName evidence="2">Phosphatidic acid phosphatase type 2/haloperoxidase domain-containing protein</fullName>
    </recommendedName>
</protein>
<evidence type="ECO:0000259" key="2">
    <source>
        <dbReference type="SMART" id="SM00014"/>
    </source>
</evidence>
<keyword evidence="4" id="KW-1185">Reference proteome</keyword>
<evidence type="ECO:0000313" key="4">
    <source>
        <dbReference type="Proteomes" id="UP001516400"/>
    </source>
</evidence>
<dbReference type="SMART" id="SM00014">
    <property type="entry name" value="acidPPc"/>
    <property type="match status" value="1"/>
</dbReference>
<feature type="transmembrane region" description="Helical" evidence="1">
    <location>
        <begin position="78"/>
        <end position="96"/>
    </location>
</feature>
<reference evidence="3 4" key="1">
    <citation type="journal article" date="2021" name="BMC Biol.">
        <title>Horizontally acquired antibacterial genes associated with adaptive radiation of ladybird beetles.</title>
        <authorList>
            <person name="Li H.S."/>
            <person name="Tang X.F."/>
            <person name="Huang Y.H."/>
            <person name="Xu Z.Y."/>
            <person name="Chen M.L."/>
            <person name="Du X.Y."/>
            <person name="Qiu B.Y."/>
            <person name="Chen P.T."/>
            <person name="Zhang W."/>
            <person name="Slipinski A."/>
            <person name="Escalona H.E."/>
            <person name="Waterhouse R.M."/>
            <person name="Zwick A."/>
            <person name="Pang H."/>
        </authorList>
    </citation>
    <scope>NUCLEOTIDE SEQUENCE [LARGE SCALE GENOMIC DNA]</scope>
    <source>
        <strain evidence="3">SYSU2018</strain>
    </source>
</reference>
<dbReference type="PANTHER" id="PTHR14969">
    <property type="entry name" value="SPHINGOSINE-1-PHOSPHATE PHOSPHOHYDROLASE"/>
    <property type="match status" value="1"/>
</dbReference>
<dbReference type="Pfam" id="PF01569">
    <property type="entry name" value="PAP2"/>
    <property type="match status" value="1"/>
</dbReference>
<gene>
    <name evidence="3" type="ORF">HHI36_019164</name>
</gene>
<feature type="domain" description="Phosphatidic acid phosphatase type 2/haloperoxidase" evidence="2">
    <location>
        <begin position="73"/>
        <end position="185"/>
    </location>
</feature>
<dbReference type="Gene3D" id="1.20.144.10">
    <property type="entry name" value="Phosphatidic acid phosphatase type 2/haloperoxidase"/>
    <property type="match status" value="1"/>
</dbReference>
<sequence>MSQANSRVPPMLKNLLELDKKVTKIFVEQANKYVSLRSLRVQYKALEISCHGIPWFAFWIAFTWLFDNPTLIEMQVNMLLGLLLDVIIIAVCKAYFRRRRPIANKDDALGQLGPDVFSFPSGHTSRAVFVAFFFTKLWPLPIIFIPPLLAWVSCVCISRVLMYRHYLLDILGGVFIGLLVGAIMSILWLNDSSAKFLMSFLSDEKLDGGEYHV</sequence>
<evidence type="ECO:0000313" key="3">
    <source>
        <dbReference type="EMBL" id="KAL3285037.1"/>
    </source>
</evidence>
<feature type="transmembrane region" description="Helical" evidence="1">
    <location>
        <begin position="140"/>
        <end position="161"/>
    </location>
</feature>
<feature type="transmembrane region" description="Helical" evidence="1">
    <location>
        <begin position="168"/>
        <end position="189"/>
    </location>
</feature>
<keyword evidence="1" id="KW-1133">Transmembrane helix</keyword>
<proteinExistence type="predicted"/>
<keyword evidence="1" id="KW-0812">Transmembrane</keyword>
<dbReference type="EMBL" id="JABFTP020000165">
    <property type="protein sequence ID" value="KAL3285037.1"/>
    <property type="molecule type" value="Genomic_DNA"/>
</dbReference>
<evidence type="ECO:0000256" key="1">
    <source>
        <dbReference type="SAM" id="Phobius"/>
    </source>
</evidence>
<dbReference type="CDD" id="cd03391">
    <property type="entry name" value="PAP2_containing_2_like"/>
    <property type="match status" value="1"/>
</dbReference>
<dbReference type="AlphaFoldDB" id="A0ABD2P268"/>
<dbReference type="SUPFAM" id="SSF48317">
    <property type="entry name" value="Acid phosphatase/Vanadium-dependent haloperoxidase"/>
    <property type="match status" value="1"/>
</dbReference>